<evidence type="ECO:0000256" key="2">
    <source>
        <dbReference type="ARBA" id="ARBA00022723"/>
    </source>
</evidence>
<dbReference type="PANTHER" id="PTHR34353:SF2">
    <property type="entry name" value="CRISPR-ASSOCIATED ENDONUCLEASE CAS1 1"/>
    <property type="match status" value="1"/>
</dbReference>
<accession>A0AAE3FM48</accession>
<keyword evidence="7 9" id="KW-0238">DNA-binding</keyword>
<dbReference type="AlphaFoldDB" id="A0AAE3FM48"/>
<dbReference type="InterPro" id="IPR042206">
    <property type="entry name" value="CRISPR-assoc_Cas1_C"/>
</dbReference>
<evidence type="ECO:0000256" key="3">
    <source>
        <dbReference type="ARBA" id="ARBA00022759"/>
    </source>
</evidence>
<comment type="caution">
    <text evidence="10">The sequence shown here is derived from an EMBL/GenBank/DDBJ whole genome shotgun (WGS) entry which is preliminary data.</text>
</comment>
<dbReference type="NCBIfam" id="TIGR00287">
    <property type="entry name" value="cas1"/>
    <property type="match status" value="1"/>
</dbReference>
<gene>
    <name evidence="9 10" type="primary">cas1</name>
    <name evidence="10" type="ORF">TQ35_007940</name>
</gene>
<dbReference type="Pfam" id="PF01867">
    <property type="entry name" value="Cas_Cas1"/>
    <property type="match status" value="1"/>
</dbReference>
<dbReference type="CDD" id="cd09634">
    <property type="entry name" value="Cas1_I-II-III"/>
    <property type="match status" value="1"/>
</dbReference>
<keyword evidence="2 9" id="KW-0479">Metal-binding</keyword>
<evidence type="ECO:0000256" key="9">
    <source>
        <dbReference type="HAMAP-Rule" id="MF_01470"/>
    </source>
</evidence>
<dbReference type="GO" id="GO:0043571">
    <property type="term" value="P:maintenance of CRISPR repeat elements"/>
    <property type="evidence" value="ECO:0007669"/>
    <property type="project" value="UniProtKB-UniRule"/>
</dbReference>
<dbReference type="EC" id="3.1.-.-" evidence="9"/>
<dbReference type="GO" id="GO:0051607">
    <property type="term" value="P:defense response to virus"/>
    <property type="evidence" value="ECO:0007669"/>
    <property type="project" value="UniProtKB-UniRule"/>
</dbReference>
<name>A0AAE3FM48_9CREN</name>
<keyword evidence="4 9" id="KW-0378">Hydrolase</keyword>
<evidence type="ECO:0000256" key="5">
    <source>
        <dbReference type="ARBA" id="ARBA00022842"/>
    </source>
</evidence>
<dbReference type="EMBL" id="JZWS02000010">
    <property type="protein sequence ID" value="MCL7344488.1"/>
    <property type="molecule type" value="Genomic_DNA"/>
</dbReference>
<dbReference type="GO" id="GO:0003677">
    <property type="term" value="F:DNA binding"/>
    <property type="evidence" value="ECO:0007669"/>
    <property type="project" value="UniProtKB-KW"/>
</dbReference>
<dbReference type="GO" id="GO:0046872">
    <property type="term" value="F:metal ion binding"/>
    <property type="evidence" value="ECO:0007669"/>
    <property type="project" value="UniProtKB-UniRule"/>
</dbReference>
<sequence length="304" mass="34408">MKVLLVAKHGSYITVKKGMFVVKSKDNTKVEISPAEVDELIVISTAVISVKAIQLAVSHGIDVFFITSRETVWGKVLPSVTTMTVATRKAQYEAVVKGKGEEYGREIIAAKIHNQAMHLRYWSRLGYSTSYKVLESYNETTAARLYWQDLALILPKDLKFSGRDPEARDQFNLSLNYAYAILYNRVLKYLTLVGLDPYLGFVHKDRPGNESLVYDFSEMFKPYVDFALVRAFREGFRVSNNGGLLDLESRSKLASLVINALEEKVKEEGETGAKTLNQAIKSHAVRFANSIREGRKYKGFRMRL</sequence>
<keyword evidence="6 9" id="KW-0051">Antiviral defense</keyword>
<dbReference type="PANTHER" id="PTHR34353">
    <property type="entry name" value="CRISPR-ASSOCIATED ENDONUCLEASE CAS1 1"/>
    <property type="match status" value="1"/>
</dbReference>
<comment type="function">
    <text evidence="9">CRISPR (clustered regularly interspaced short palindromic repeat), is an adaptive immune system that provides protection against mobile genetic elements (viruses, transposable elements and conjugative plasmids). CRISPR clusters contain spacers, sequences complementary to antecedent mobile elements, and target invading nucleic acids. CRISPR clusters are transcribed and processed into CRISPR RNA (crRNA). Acts as a dsDNA endonuclease. Involved in the integration of spacer DNA into the CRISPR cassette.</text>
</comment>
<dbReference type="Gene3D" id="1.20.120.920">
    <property type="entry name" value="CRISPR-associated endonuclease Cas1, C-terminal domain"/>
    <property type="match status" value="1"/>
</dbReference>
<dbReference type="InterPro" id="IPR002729">
    <property type="entry name" value="CRISPR-assoc_Cas1"/>
</dbReference>
<comment type="similarity">
    <text evidence="9">Belongs to the CRISPR-associated endonuclease Cas1 family.</text>
</comment>
<organism evidence="10">
    <name type="scientific">Candidatus Aramenus sulfurataquae</name>
    <dbReference type="NCBI Taxonomy" id="1326980"/>
    <lineage>
        <taxon>Archaea</taxon>
        <taxon>Thermoproteota</taxon>
        <taxon>Thermoprotei</taxon>
        <taxon>Sulfolobales</taxon>
        <taxon>Sulfolobaceae</taxon>
        <taxon>Candidatus Aramenus</taxon>
    </lineage>
</organism>
<dbReference type="HAMAP" id="MF_01470">
    <property type="entry name" value="Cas1"/>
    <property type="match status" value="1"/>
</dbReference>
<keyword evidence="8 9" id="KW-0464">Manganese</keyword>
<comment type="cofactor">
    <cofactor evidence="9">
        <name>Mg(2+)</name>
        <dbReference type="ChEBI" id="CHEBI:18420"/>
    </cofactor>
    <cofactor evidence="9">
        <name>Mn(2+)</name>
        <dbReference type="ChEBI" id="CHEBI:29035"/>
    </cofactor>
</comment>
<keyword evidence="5 9" id="KW-0460">Magnesium</keyword>
<evidence type="ECO:0000256" key="8">
    <source>
        <dbReference type="ARBA" id="ARBA00023211"/>
    </source>
</evidence>
<dbReference type="GO" id="GO:0016787">
    <property type="term" value="F:hydrolase activity"/>
    <property type="evidence" value="ECO:0007669"/>
    <property type="project" value="UniProtKB-KW"/>
</dbReference>
<evidence type="ECO:0000313" key="10">
    <source>
        <dbReference type="EMBL" id="MCL7344488.1"/>
    </source>
</evidence>
<evidence type="ECO:0000256" key="7">
    <source>
        <dbReference type="ARBA" id="ARBA00023125"/>
    </source>
</evidence>
<dbReference type="InterPro" id="IPR042211">
    <property type="entry name" value="CRISPR-assoc_Cas1_N"/>
</dbReference>
<feature type="binding site" evidence="9">
    <location>
        <position position="203"/>
    </location>
    <ligand>
        <name>Mn(2+)</name>
        <dbReference type="ChEBI" id="CHEBI:29035"/>
    </ligand>
</feature>
<protein>
    <recommendedName>
        <fullName evidence="9">CRISPR-associated endonuclease Cas1</fullName>
        <ecNumber evidence="9">3.1.-.-</ecNumber>
    </recommendedName>
</protein>
<feature type="binding site" evidence="9">
    <location>
        <position position="139"/>
    </location>
    <ligand>
        <name>Mn(2+)</name>
        <dbReference type="ChEBI" id="CHEBI:29035"/>
    </ligand>
</feature>
<keyword evidence="3 9" id="KW-0255">Endonuclease</keyword>
<dbReference type="GO" id="GO:0004519">
    <property type="term" value="F:endonuclease activity"/>
    <property type="evidence" value="ECO:0007669"/>
    <property type="project" value="UniProtKB-UniRule"/>
</dbReference>
<feature type="binding site" evidence="9">
    <location>
        <position position="218"/>
    </location>
    <ligand>
        <name>Mn(2+)</name>
        <dbReference type="ChEBI" id="CHEBI:29035"/>
    </ligand>
</feature>
<comment type="subunit">
    <text evidence="9">Homodimer, forms a heterotetramer with a Cas2 homodimer.</text>
</comment>
<reference evidence="10" key="1">
    <citation type="submission" date="2022-05" db="EMBL/GenBank/DDBJ databases">
        <title>Metagenome Sequencing of an Archaeal-Dominated Microbial Community from a Hot Spring at the Los Azufres Geothermal Field, Mexico.</title>
        <authorList>
            <person name="Marin-Paredes R."/>
            <person name="Martinez-Romero E."/>
            <person name="Servin-Garciduenas L.E."/>
        </authorList>
    </citation>
    <scope>NUCLEOTIDE SEQUENCE</scope>
    <source>
        <strain evidence="10">AZ1-454</strain>
    </source>
</reference>
<proteinExistence type="inferred from homology"/>
<evidence type="ECO:0000256" key="4">
    <source>
        <dbReference type="ARBA" id="ARBA00022801"/>
    </source>
</evidence>
<evidence type="ECO:0000256" key="1">
    <source>
        <dbReference type="ARBA" id="ARBA00022722"/>
    </source>
</evidence>
<dbReference type="Gene3D" id="3.100.10.20">
    <property type="entry name" value="CRISPR-associated endonuclease Cas1, N-terminal domain"/>
    <property type="match status" value="1"/>
</dbReference>
<keyword evidence="1 9" id="KW-0540">Nuclease</keyword>
<evidence type="ECO:0000256" key="6">
    <source>
        <dbReference type="ARBA" id="ARBA00023118"/>
    </source>
</evidence>
<dbReference type="InterPro" id="IPR050646">
    <property type="entry name" value="Cas1"/>
</dbReference>